<dbReference type="Pfam" id="PF00353">
    <property type="entry name" value="HemolysinCabind"/>
    <property type="match status" value="2"/>
</dbReference>
<evidence type="ECO:0000313" key="3">
    <source>
        <dbReference type="EMBL" id="MBB5224014.1"/>
    </source>
</evidence>
<gene>
    <name evidence="3" type="ORF">HNP73_003975</name>
</gene>
<keyword evidence="4" id="KW-1185">Reference proteome</keyword>
<dbReference type="RefSeq" id="WP_184154094.1">
    <property type="nucleotide sequence ID" value="NZ_JACHFM010000005.1"/>
</dbReference>
<dbReference type="Proteomes" id="UP000549457">
    <property type="component" value="Unassembled WGS sequence"/>
</dbReference>
<dbReference type="PRINTS" id="PR00313">
    <property type="entry name" value="CABNDNGRPT"/>
</dbReference>
<protein>
    <submittedName>
        <fullName evidence="3">Ca2+-binding RTX toxin-like protein</fullName>
    </submittedName>
</protein>
<name>A0A840SS89_9RHOB</name>
<dbReference type="GO" id="GO:0005576">
    <property type="term" value="C:extracellular region"/>
    <property type="evidence" value="ECO:0007669"/>
    <property type="project" value="UniProtKB-SubCell"/>
</dbReference>
<dbReference type="PANTHER" id="PTHR38340">
    <property type="entry name" value="S-LAYER PROTEIN"/>
    <property type="match status" value="1"/>
</dbReference>
<reference evidence="3 4" key="1">
    <citation type="submission" date="2020-08" db="EMBL/GenBank/DDBJ databases">
        <title>Genomic Encyclopedia of Type Strains, Phase IV (KMG-IV): sequencing the most valuable type-strain genomes for metagenomic binning, comparative biology and taxonomic classification.</title>
        <authorList>
            <person name="Goeker M."/>
        </authorList>
    </citation>
    <scope>NUCLEOTIDE SEQUENCE [LARGE SCALE GENOMIC DNA]</scope>
    <source>
        <strain evidence="3 4">DSM 101730</strain>
    </source>
</reference>
<evidence type="ECO:0000313" key="4">
    <source>
        <dbReference type="Proteomes" id="UP000549457"/>
    </source>
</evidence>
<comment type="caution">
    <text evidence="3">The sequence shown here is derived from an EMBL/GenBank/DDBJ whole genome shotgun (WGS) entry which is preliminary data.</text>
</comment>
<dbReference type="EMBL" id="JACHFM010000005">
    <property type="protein sequence ID" value="MBB5224014.1"/>
    <property type="molecule type" value="Genomic_DNA"/>
</dbReference>
<dbReference type="SUPFAM" id="SSF51120">
    <property type="entry name" value="beta-Roll"/>
    <property type="match status" value="1"/>
</dbReference>
<dbReference type="InterPro" id="IPR011049">
    <property type="entry name" value="Serralysin-like_metalloprot_C"/>
</dbReference>
<dbReference type="Gene3D" id="2.150.10.10">
    <property type="entry name" value="Serralysin-like metalloprotease, C-terminal"/>
    <property type="match status" value="1"/>
</dbReference>
<dbReference type="GO" id="GO:0005509">
    <property type="term" value="F:calcium ion binding"/>
    <property type="evidence" value="ECO:0007669"/>
    <property type="project" value="InterPro"/>
</dbReference>
<organism evidence="3 4">
    <name type="scientific">Amaricoccus macauensis</name>
    <dbReference type="NCBI Taxonomy" id="57001"/>
    <lineage>
        <taxon>Bacteria</taxon>
        <taxon>Pseudomonadati</taxon>
        <taxon>Pseudomonadota</taxon>
        <taxon>Alphaproteobacteria</taxon>
        <taxon>Rhodobacterales</taxon>
        <taxon>Paracoccaceae</taxon>
        <taxon>Amaricoccus</taxon>
    </lineage>
</organism>
<accession>A0A840SS89</accession>
<keyword evidence="2" id="KW-0964">Secreted</keyword>
<sequence>MARIYIEEHPLRVVGDLTNTLHLYLVYQGDNGEEYVVRSGATDLMPYGGPMEIEVNVPIDDSADSRDGETPQDRHATLLRFPGHTADEAWGIIVKYAQALADDGYEYRLFQTNSNAFAGAMVKAGGGFPALSLPDDINRSEAIGYSYWKEIVADVTPPTDGTIVGTARADTLAGIQIADVMTGLTGADRLFGATGDDLLFGGAGNDRLAGQGGNDVLRGGTGDDVLLGGAGTDRLLGGDGADVFQFATGDGRDTVLDFQPGEDGFLLRVAGIDAFADLHLSQAGADVRIGYGSGAVFVEDTQVSDFTADDFRFAPDNLLT</sequence>
<dbReference type="InterPro" id="IPR018511">
    <property type="entry name" value="Hemolysin-typ_Ca-bd_CS"/>
</dbReference>
<evidence type="ECO:0000256" key="1">
    <source>
        <dbReference type="ARBA" id="ARBA00004613"/>
    </source>
</evidence>
<dbReference type="AlphaFoldDB" id="A0A840SS89"/>
<comment type="subcellular location">
    <subcellularLocation>
        <location evidence="1">Secreted</location>
    </subcellularLocation>
</comment>
<dbReference type="InterPro" id="IPR050557">
    <property type="entry name" value="RTX_toxin/Mannuronan_C5-epim"/>
</dbReference>
<proteinExistence type="predicted"/>
<dbReference type="InterPro" id="IPR001343">
    <property type="entry name" value="Hemolysn_Ca-bd"/>
</dbReference>
<dbReference type="PROSITE" id="PS00330">
    <property type="entry name" value="HEMOLYSIN_CALCIUM"/>
    <property type="match status" value="3"/>
</dbReference>
<evidence type="ECO:0000256" key="2">
    <source>
        <dbReference type="ARBA" id="ARBA00022525"/>
    </source>
</evidence>
<dbReference type="PANTHER" id="PTHR38340:SF1">
    <property type="entry name" value="S-LAYER PROTEIN"/>
    <property type="match status" value="1"/>
</dbReference>